<dbReference type="STRING" id="55544.A0A4D9E8Y6"/>
<keyword evidence="7" id="KW-1133">Transmembrane helix</keyword>
<keyword evidence="3 7" id="KW-0472">Membrane</keyword>
<evidence type="ECO:0000259" key="8">
    <source>
        <dbReference type="PROSITE" id="PS50835"/>
    </source>
</evidence>
<dbReference type="GO" id="GO:0016301">
    <property type="term" value="F:kinase activity"/>
    <property type="evidence" value="ECO:0007669"/>
    <property type="project" value="UniProtKB-KW"/>
</dbReference>
<dbReference type="Pfam" id="PF01437">
    <property type="entry name" value="PSI"/>
    <property type="match status" value="1"/>
</dbReference>
<dbReference type="InterPro" id="IPR001627">
    <property type="entry name" value="Semap_dom"/>
</dbReference>
<feature type="domain" description="Ig-like" evidence="8">
    <location>
        <begin position="555"/>
        <end position="650"/>
    </location>
</feature>
<reference evidence="10 11" key="2">
    <citation type="submission" date="2019-04" db="EMBL/GenBank/DDBJ databases">
        <title>The genome sequence of big-headed turtle.</title>
        <authorList>
            <person name="Gong S."/>
        </authorList>
    </citation>
    <scope>NUCLEOTIDE SEQUENCE [LARGE SCALE GENOMIC DNA]</scope>
    <source>
        <strain evidence="10">DO16091913</strain>
        <tissue evidence="10">Muscle</tissue>
    </source>
</reference>
<evidence type="ECO:0000256" key="1">
    <source>
        <dbReference type="ARBA" id="ARBA00004370"/>
    </source>
</evidence>
<dbReference type="Gene3D" id="2.130.10.10">
    <property type="entry name" value="YVTN repeat-like/Quinoprotein amine dehydrogenase"/>
    <property type="match status" value="1"/>
</dbReference>
<feature type="domain" description="Sema" evidence="9">
    <location>
        <begin position="58"/>
        <end position="505"/>
    </location>
</feature>
<dbReference type="InterPro" id="IPR007110">
    <property type="entry name" value="Ig-like_dom"/>
</dbReference>
<organism evidence="10 11">
    <name type="scientific">Platysternon megacephalum</name>
    <name type="common">big-headed turtle</name>
    <dbReference type="NCBI Taxonomy" id="55544"/>
    <lineage>
        <taxon>Eukaryota</taxon>
        <taxon>Metazoa</taxon>
        <taxon>Chordata</taxon>
        <taxon>Craniata</taxon>
        <taxon>Vertebrata</taxon>
        <taxon>Euteleostomi</taxon>
        <taxon>Archelosauria</taxon>
        <taxon>Testudinata</taxon>
        <taxon>Testudines</taxon>
        <taxon>Cryptodira</taxon>
        <taxon>Durocryptodira</taxon>
        <taxon>Testudinoidea</taxon>
        <taxon>Platysternidae</taxon>
        <taxon>Platysternon</taxon>
    </lineage>
</organism>
<dbReference type="SUPFAM" id="SSF48726">
    <property type="entry name" value="Immunoglobulin"/>
    <property type="match status" value="1"/>
</dbReference>
<reference evidence="10 11" key="1">
    <citation type="submission" date="2019-04" db="EMBL/GenBank/DDBJ databases">
        <title>Draft genome of the big-headed turtle Platysternon megacephalum.</title>
        <authorList>
            <person name="Gong S."/>
        </authorList>
    </citation>
    <scope>NUCLEOTIDE SEQUENCE [LARGE SCALE GENOMIC DNA]</scope>
    <source>
        <strain evidence="10">DO16091913</strain>
        <tissue evidence="10">Muscle</tissue>
    </source>
</reference>
<dbReference type="GO" id="GO:0030335">
    <property type="term" value="P:positive regulation of cell migration"/>
    <property type="evidence" value="ECO:0007669"/>
    <property type="project" value="TreeGrafter"/>
</dbReference>
<comment type="caution">
    <text evidence="10">The sequence shown here is derived from an EMBL/GenBank/DDBJ whole genome shotgun (WGS) entry which is preliminary data.</text>
</comment>
<accession>A0A4D9E8Y6</accession>
<dbReference type="SUPFAM" id="SSF101912">
    <property type="entry name" value="Sema domain"/>
    <property type="match status" value="1"/>
</dbReference>
<evidence type="ECO:0000259" key="9">
    <source>
        <dbReference type="PROSITE" id="PS51004"/>
    </source>
</evidence>
<gene>
    <name evidence="10" type="ORF">DR999_PMT10538</name>
</gene>
<dbReference type="EMBL" id="QXTE01000095">
    <property type="protein sequence ID" value="TFK06646.1"/>
    <property type="molecule type" value="Genomic_DNA"/>
</dbReference>
<dbReference type="InterPro" id="IPR016201">
    <property type="entry name" value="PSI"/>
</dbReference>
<dbReference type="PANTHER" id="PTHR11036:SF85">
    <property type="entry name" value="SI:CH211-113G11.6 ISOFORM X1"/>
    <property type="match status" value="1"/>
</dbReference>
<dbReference type="FunFam" id="2.130.10.10:FF:000223">
    <property type="entry name" value="semaphorin-7A isoform X1"/>
    <property type="match status" value="1"/>
</dbReference>
<comment type="subcellular location">
    <subcellularLocation>
        <location evidence="1">Membrane</location>
    </subcellularLocation>
</comment>
<dbReference type="SMART" id="SM00423">
    <property type="entry name" value="PSI"/>
    <property type="match status" value="1"/>
</dbReference>
<dbReference type="InterPro" id="IPR015943">
    <property type="entry name" value="WD40/YVTN_repeat-like_dom_sf"/>
</dbReference>
<keyword evidence="7" id="KW-0812">Transmembrane</keyword>
<name>A0A4D9E8Y6_9SAUR</name>
<sequence>MEVSKPEWPFGGFAPGRLVPSVEQINGTRAKVPGLVLESGLRAQLGSCRPLPNFARQPGGQSFKSQQLGPDSPVLSFENGEKSTVLFHDAGSEQLYVGGRGALRILTYKESEVNQTQVPLQADEKAEKNCRSKPGAVQAECDNYIRVIQRLNGSSIIVCGTNAGSPKCWFLTNDRTLQQDKRGQALAISGESLAPASPSQPAAAIAVEGSLYSALSQDRSTIQRSYGPRKLLRTEDKWLAKAEFVTAALVPEKESNLDEIYFFYNEVNKTVGLDEEPVKARLGRVCKVDEGGKSLLVDFWTTFLQARLVCGGPTHPQRFNQLRDAVVLGEGKRGLGMLYGIFASAWGTTAVCAYSMDKVTHAFKTSKLKGYTSVLPAHRPGTCVPYNSPSAPSKSVLSIVKEYPEIETVIYPEGQRPLYVLQTNDTYTKVVADRVLDASNTSHTVLYLGTDKGKIHKVLQSGGQTIIIAELSPFRRDAPISGMALDAFTGHLYVATEFEVTRLPLADCGQYRETCWKCVLAKDPYCGWDPDSKKCSAISREANYTASNFLQSLDPKAEDVCEGAAEQVAQEALKKVSVDPTSYIYLPCPLRSHHAIYTWVKDGSKQYPCAMDGHSCTLRFGENAPMDQGLFKCTATEDGYLEEITAYKLTLNAACIPQLSVTVAAGVLFLVITILLL</sequence>
<dbReference type="OrthoDB" id="9945363at2759"/>
<evidence type="ECO:0000256" key="5">
    <source>
        <dbReference type="ARBA" id="ARBA00023180"/>
    </source>
</evidence>
<comment type="similarity">
    <text evidence="2">Belongs to the semaphorin family.</text>
</comment>
<dbReference type="SUPFAM" id="SSF103575">
    <property type="entry name" value="Plexin repeat"/>
    <property type="match status" value="1"/>
</dbReference>
<dbReference type="InterPro" id="IPR002165">
    <property type="entry name" value="Plexin_repeat"/>
</dbReference>
<evidence type="ECO:0000313" key="11">
    <source>
        <dbReference type="Proteomes" id="UP000297703"/>
    </source>
</evidence>
<dbReference type="GO" id="GO:0030215">
    <property type="term" value="F:semaphorin receptor binding"/>
    <property type="evidence" value="ECO:0007669"/>
    <property type="project" value="InterPro"/>
</dbReference>
<dbReference type="InterPro" id="IPR036179">
    <property type="entry name" value="Ig-like_dom_sf"/>
</dbReference>
<dbReference type="GO" id="GO:0045499">
    <property type="term" value="F:chemorepellent activity"/>
    <property type="evidence" value="ECO:0007669"/>
    <property type="project" value="TreeGrafter"/>
</dbReference>
<dbReference type="SMART" id="SM00630">
    <property type="entry name" value="Sema"/>
    <property type="match status" value="1"/>
</dbReference>
<keyword evidence="5" id="KW-0325">Glycoprotein</keyword>
<dbReference type="GO" id="GO:0005886">
    <property type="term" value="C:plasma membrane"/>
    <property type="evidence" value="ECO:0007669"/>
    <property type="project" value="TreeGrafter"/>
</dbReference>
<evidence type="ECO:0000256" key="4">
    <source>
        <dbReference type="ARBA" id="ARBA00023157"/>
    </source>
</evidence>
<evidence type="ECO:0000313" key="10">
    <source>
        <dbReference type="EMBL" id="TFK06646.1"/>
    </source>
</evidence>
<evidence type="ECO:0000256" key="6">
    <source>
        <dbReference type="PROSITE-ProRule" id="PRU00352"/>
    </source>
</evidence>
<dbReference type="InterPro" id="IPR036352">
    <property type="entry name" value="Semap_dom_sf"/>
</dbReference>
<evidence type="ECO:0000256" key="3">
    <source>
        <dbReference type="ARBA" id="ARBA00023136"/>
    </source>
</evidence>
<feature type="transmembrane region" description="Helical" evidence="7">
    <location>
        <begin position="656"/>
        <end position="676"/>
    </location>
</feature>
<keyword evidence="10" id="KW-0418">Kinase</keyword>
<dbReference type="FunFam" id="2.60.40.10:FF:001170">
    <property type="entry name" value="Sema domain, immunoglobulin domain (Ig), short basic domain, secreted, (Semaphorin) 3F"/>
    <property type="match status" value="1"/>
</dbReference>
<dbReference type="InterPro" id="IPR013783">
    <property type="entry name" value="Ig-like_fold"/>
</dbReference>
<dbReference type="GO" id="GO:0007411">
    <property type="term" value="P:axon guidance"/>
    <property type="evidence" value="ECO:0007669"/>
    <property type="project" value="TreeGrafter"/>
</dbReference>
<dbReference type="Pfam" id="PF01403">
    <property type="entry name" value="Sema"/>
    <property type="match status" value="1"/>
</dbReference>
<keyword evidence="11" id="KW-1185">Reference proteome</keyword>
<dbReference type="GO" id="GO:0001755">
    <property type="term" value="P:neural crest cell migration"/>
    <property type="evidence" value="ECO:0007669"/>
    <property type="project" value="TreeGrafter"/>
</dbReference>
<protein>
    <submittedName>
        <fullName evidence="10">Serine/threonine-protein kinase LMTK1</fullName>
    </submittedName>
</protein>
<dbReference type="PROSITE" id="PS50835">
    <property type="entry name" value="IG_LIKE"/>
    <property type="match status" value="1"/>
</dbReference>
<evidence type="ECO:0000256" key="2">
    <source>
        <dbReference type="ARBA" id="ARBA00009492"/>
    </source>
</evidence>
<dbReference type="GO" id="GO:0071526">
    <property type="term" value="P:semaphorin-plexin signaling pathway"/>
    <property type="evidence" value="ECO:0007669"/>
    <property type="project" value="TreeGrafter"/>
</dbReference>
<comment type="caution">
    <text evidence="6">Lacks conserved residue(s) required for the propagation of feature annotation.</text>
</comment>
<dbReference type="Gene3D" id="2.60.40.10">
    <property type="entry name" value="Immunoglobulins"/>
    <property type="match status" value="1"/>
</dbReference>
<keyword evidence="10" id="KW-0808">Transferase</keyword>
<dbReference type="PROSITE" id="PS51004">
    <property type="entry name" value="SEMA"/>
    <property type="match status" value="1"/>
</dbReference>
<dbReference type="PANTHER" id="PTHR11036">
    <property type="entry name" value="SEMAPHORIN"/>
    <property type="match status" value="1"/>
</dbReference>
<proteinExistence type="inferred from homology"/>
<keyword evidence="4" id="KW-1015">Disulfide bond</keyword>
<dbReference type="Proteomes" id="UP000297703">
    <property type="component" value="Unassembled WGS sequence"/>
</dbReference>
<dbReference type="AlphaFoldDB" id="A0A4D9E8Y6"/>
<evidence type="ECO:0000256" key="7">
    <source>
        <dbReference type="SAM" id="Phobius"/>
    </source>
</evidence>
<dbReference type="Gene3D" id="3.30.1680.10">
    <property type="entry name" value="ligand-binding face of the semaphorins, domain 2"/>
    <property type="match status" value="1"/>
</dbReference>
<dbReference type="InterPro" id="IPR027231">
    <property type="entry name" value="Semaphorin"/>
</dbReference>